<organism evidence="16 17">
    <name type="scientific">Scopulibacillus darangshiensis</name>
    <dbReference type="NCBI Taxonomy" id="442528"/>
    <lineage>
        <taxon>Bacteria</taxon>
        <taxon>Bacillati</taxon>
        <taxon>Bacillota</taxon>
        <taxon>Bacilli</taxon>
        <taxon>Bacillales</taxon>
        <taxon>Sporolactobacillaceae</taxon>
        <taxon>Scopulibacillus</taxon>
    </lineage>
</organism>
<dbReference type="GO" id="GO:0090563">
    <property type="term" value="F:protein-phosphocysteine-sugar phosphotransferase activity"/>
    <property type="evidence" value="ECO:0007669"/>
    <property type="project" value="TreeGrafter"/>
</dbReference>
<dbReference type="InterPro" id="IPR036878">
    <property type="entry name" value="Glu_permease_IIB"/>
</dbReference>
<feature type="transmembrane region" description="Helical" evidence="12">
    <location>
        <begin position="253"/>
        <end position="271"/>
    </location>
</feature>
<dbReference type="InterPro" id="IPR001996">
    <property type="entry name" value="PTS_IIB_1"/>
</dbReference>
<keyword evidence="9 12" id="KW-1133">Transmembrane helix</keyword>
<feature type="domain" description="PTS EIIC type-1" evidence="15">
    <location>
        <begin position="1"/>
        <end position="362"/>
    </location>
</feature>
<dbReference type="Proteomes" id="UP000295416">
    <property type="component" value="Unassembled WGS sequence"/>
</dbReference>
<feature type="transmembrane region" description="Helical" evidence="12">
    <location>
        <begin position="222"/>
        <end position="246"/>
    </location>
</feature>
<sequence length="638" mass="68793">MLGFLQRIGKSLMLPIATLPAAALLLRFGQPDLLDIKFLADSGNAIFANLPIIFAIGIAIGFAKDNNGAAALAGAIGYLVLNNGAVALDKDINLGVLGGIIAGIIAGLLYNRFHNIKLPDWLAFFGGRRFVPIVTSGAMIVLAFIFGFVWPYVQDAINAAGQWIFDAGALGAAVYGLLNRLLIPLGLHHVINTLIWFEFGNYHGVHGEITRFLTTDDPNAGLFLAGFFPVIMFGLPAACIAMIAAAKPERRKAVTGMLIGIALTAFLTGVTEPIEFSFMFLSPVLYLVHALLMASSMAVTYLLGIRDGFGFSAGAIDYLLNFRIATKPLLLLVVGLVYAVIYFIVFYFLIKWLNLKTPGREDEEDIEEENPEMAGVNAEDKFEVMAAHFLLDLGGKENLTNIDNCATRLRLNVNDSSSVDEGALKRHGARGVMKINKKNVQVIVGTNVEFVADALKRLVHSSVNPVNIVKDEHENHQADLESEAGIDDGSKVASPVKGKIMPITDVSDQVFSQKMMGDGFAVDPEDGMVVSPIDGTVKTVFPTKHAIGLESDTGLEVLIHVGLDTVNLQGEGFDVYAKEGEEVKQGQKLLTFDLQTIKGKVPSVVTPVVFTNLKDGQEVAVRKTGLVGLGEKNIIEIK</sequence>
<dbReference type="PROSITE" id="PS51098">
    <property type="entry name" value="PTS_EIIB_TYPE_1"/>
    <property type="match status" value="1"/>
</dbReference>
<proteinExistence type="predicted"/>
<feature type="transmembrane region" description="Helical" evidence="12">
    <location>
        <begin position="69"/>
        <end position="86"/>
    </location>
</feature>
<feature type="transmembrane region" description="Helical" evidence="12">
    <location>
        <begin position="329"/>
        <end position="350"/>
    </location>
</feature>
<keyword evidence="10 12" id="KW-0472">Membrane</keyword>
<dbReference type="PROSITE" id="PS51093">
    <property type="entry name" value="PTS_EIIA_TYPE_1"/>
    <property type="match status" value="1"/>
</dbReference>
<evidence type="ECO:0000256" key="3">
    <source>
        <dbReference type="ARBA" id="ARBA00022475"/>
    </source>
</evidence>
<dbReference type="NCBIfam" id="TIGR01998">
    <property type="entry name" value="PTS-II-BC-nag"/>
    <property type="match status" value="1"/>
</dbReference>
<evidence type="ECO:0000256" key="10">
    <source>
        <dbReference type="ARBA" id="ARBA00023136"/>
    </source>
</evidence>
<dbReference type="AlphaFoldDB" id="A0A4R2P5R5"/>
<reference evidence="16 17" key="1">
    <citation type="submission" date="2019-03" db="EMBL/GenBank/DDBJ databases">
        <title>Genomic Encyclopedia of Type Strains, Phase IV (KMG-IV): sequencing the most valuable type-strain genomes for metagenomic binning, comparative biology and taxonomic classification.</title>
        <authorList>
            <person name="Goeker M."/>
        </authorList>
    </citation>
    <scope>NUCLEOTIDE SEQUENCE [LARGE SCALE GENOMIC DNA]</scope>
    <source>
        <strain evidence="16 17">DSM 19377</strain>
    </source>
</reference>
<feature type="domain" description="PTS EIIA type-1" evidence="13">
    <location>
        <begin position="508"/>
        <end position="612"/>
    </location>
</feature>
<evidence type="ECO:0000256" key="8">
    <source>
        <dbReference type="ARBA" id="ARBA00022777"/>
    </source>
</evidence>
<dbReference type="GO" id="GO:0015572">
    <property type="term" value="F:N-acetylglucosamine transmembrane transporter activity"/>
    <property type="evidence" value="ECO:0007669"/>
    <property type="project" value="InterPro"/>
</dbReference>
<keyword evidence="4" id="KW-0762">Sugar transport</keyword>
<gene>
    <name evidence="16" type="ORF">EV207_10623</name>
</gene>
<dbReference type="InterPro" id="IPR050429">
    <property type="entry name" value="PTS_Glucose_EIICBA"/>
</dbReference>
<dbReference type="InterPro" id="IPR001127">
    <property type="entry name" value="PTS_EIIA_1_perm"/>
</dbReference>
<dbReference type="Gene3D" id="3.30.1360.60">
    <property type="entry name" value="Glucose permease domain IIB"/>
    <property type="match status" value="1"/>
</dbReference>
<dbReference type="Pfam" id="PF02378">
    <property type="entry name" value="PTS_EIIC"/>
    <property type="match status" value="1"/>
</dbReference>
<evidence type="ECO:0000259" key="14">
    <source>
        <dbReference type="PROSITE" id="PS51098"/>
    </source>
</evidence>
<dbReference type="CDD" id="cd00210">
    <property type="entry name" value="PTS_IIA_glc"/>
    <property type="match status" value="1"/>
</dbReference>
<dbReference type="InterPro" id="IPR013013">
    <property type="entry name" value="PTS_EIIC_1"/>
</dbReference>
<dbReference type="Gene3D" id="2.70.70.10">
    <property type="entry name" value="Glucose Permease (Domain IIA)"/>
    <property type="match status" value="1"/>
</dbReference>
<evidence type="ECO:0000256" key="12">
    <source>
        <dbReference type="SAM" id="Phobius"/>
    </source>
</evidence>
<dbReference type="GO" id="GO:0009401">
    <property type="term" value="P:phosphoenolpyruvate-dependent sugar phosphotransferase system"/>
    <property type="evidence" value="ECO:0007669"/>
    <property type="project" value="UniProtKB-KW"/>
</dbReference>
<evidence type="ECO:0000259" key="13">
    <source>
        <dbReference type="PROSITE" id="PS51093"/>
    </source>
</evidence>
<dbReference type="FunFam" id="2.70.70.10:FF:000001">
    <property type="entry name" value="PTS system glucose-specific IIA component"/>
    <property type="match status" value="1"/>
</dbReference>
<dbReference type="PANTHER" id="PTHR30009">
    <property type="entry name" value="CYTOCHROME C-TYPE SYNTHESIS PROTEIN AND PTS TRANSMEMBRANE COMPONENT"/>
    <property type="match status" value="1"/>
</dbReference>
<dbReference type="GO" id="GO:0016301">
    <property type="term" value="F:kinase activity"/>
    <property type="evidence" value="ECO:0007669"/>
    <property type="project" value="UniProtKB-KW"/>
</dbReference>
<keyword evidence="17" id="KW-1185">Reference proteome</keyword>
<dbReference type="CDD" id="cd00212">
    <property type="entry name" value="PTS_IIB_glc"/>
    <property type="match status" value="1"/>
</dbReference>
<dbReference type="SUPFAM" id="SSF55604">
    <property type="entry name" value="Glucose permease domain IIB"/>
    <property type="match status" value="1"/>
</dbReference>
<accession>A0A4R2P5R5</accession>
<comment type="subcellular location">
    <subcellularLocation>
        <location evidence="1">Cell membrane</location>
        <topology evidence="1">Multi-pass membrane protein</topology>
    </subcellularLocation>
</comment>
<dbReference type="OrthoDB" id="9764327at2"/>
<feature type="transmembrane region" description="Helical" evidence="12">
    <location>
        <begin position="185"/>
        <end position="202"/>
    </location>
</feature>
<evidence type="ECO:0000259" key="15">
    <source>
        <dbReference type="PROSITE" id="PS51103"/>
    </source>
</evidence>
<dbReference type="InterPro" id="IPR003352">
    <property type="entry name" value="PTS_EIIC"/>
</dbReference>
<evidence type="ECO:0000256" key="7">
    <source>
        <dbReference type="ARBA" id="ARBA00022692"/>
    </source>
</evidence>
<evidence type="ECO:0000256" key="5">
    <source>
        <dbReference type="ARBA" id="ARBA00022679"/>
    </source>
</evidence>
<dbReference type="PROSITE" id="PS51103">
    <property type="entry name" value="PTS_EIIC_TYPE_1"/>
    <property type="match status" value="1"/>
</dbReference>
<feature type="transmembrane region" description="Helical" evidence="12">
    <location>
        <begin position="45"/>
        <end position="62"/>
    </location>
</feature>
<dbReference type="SUPFAM" id="SSF51261">
    <property type="entry name" value="Duplicated hybrid motif"/>
    <property type="match status" value="1"/>
</dbReference>
<evidence type="ECO:0000256" key="1">
    <source>
        <dbReference type="ARBA" id="ARBA00004651"/>
    </source>
</evidence>
<feature type="transmembrane region" description="Helical" evidence="12">
    <location>
        <begin position="92"/>
        <end position="110"/>
    </location>
</feature>
<dbReference type="GO" id="GO:0019866">
    <property type="term" value="C:organelle inner membrane"/>
    <property type="evidence" value="ECO:0007669"/>
    <property type="project" value="InterPro"/>
</dbReference>
<comment type="caution">
    <text evidence="16">The sequence shown here is derived from an EMBL/GenBank/DDBJ whole genome shotgun (WGS) entry which is preliminary data.</text>
</comment>
<evidence type="ECO:0000256" key="6">
    <source>
        <dbReference type="ARBA" id="ARBA00022683"/>
    </source>
</evidence>
<dbReference type="InterPro" id="IPR011055">
    <property type="entry name" value="Dup_hybrid_motif"/>
</dbReference>
<dbReference type="EMBL" id="SLXK01000006">
    <property type="protein sequence ID" value="TCP30200.1"/>
    <property type="molecule type" value="Genomic_DNA"/>
</dbReference>
<evidence type="ECO:0000256" key="11">
    <source>
        <dbReference type="PROSITE-ProRule" id="PRU00421"/>
    </source>
</evidence>
<dbReference type="Pfam" id="PF00367">
    <property type="entry name" value="PTS_EIIB"/>
    <property type="match status" value="1"/>
</dbReference>
<feature type="transmembrane region" description="Helical" evidence="12">
    <location>
        <begin position="159"/>
        <end position="178"/>
    </location>
</feature>
<dbReference type="GO" id="GO:0005886">
    <property type="term" value="C:plasma membrane"/>
    <property type="evidence" value="ECO:0007669"/>
    <property type="project" value="UniProtKB-SubCell"/>
</dbReference>
<dbReference type="RefSeq" id="WP_132744734.1">
    <property type="nucleotide sequence ID" value="NZ_SLXK01000006.1"/>
</dbReference>
<evidence type="ECO:0000256" key="9">
    <source>
        <dbReference type="ARBA" id="ARBA00022989"/>
    </source>
</evidence>
<dbReference type="InterPro" id="IPR018113">
    <property type="entry name" value="PTrfase_EIIB_Cys"/>
</dbReference>
<dbReference type="NCBIfam" id="TIGR00830">
    <property type="entry name" value="PTBA"/>
    <property type="match status" value="1"/>
</dbReference>
<keyword evidence="2" id="KW-0813">Transport</keyword>
<dbReference type="GO" id="GO:0015764">
    <property type="term" value="P:N-acetylglucosamine transport"/>
    <property type="evidence" value="ECO:0007669"/>
    <property type="project" value="TreeGrafter"/>
</dbReference>
<name>A0A4R2P5R5_9BACL</name>
<feature type="domain" description="PTS EIIB type-1" evidence="14">
    <location>
        <begin position="383"/>
        <end position="465"/>
    </location>
</feature>
<protein>
    <submittedName>
        <fullName evidence="16">PTS system N-acetylglucosamine-specific IIA component (Glc family) /PTS system N-acetylglucosamine-specific IIB component (Glc family) /PTS system N-acetylglucosamine-specific IIC component (Glc fa...</fullName>
    </submittedName>
</protein>
<feature type="transmembrane region" description="Helical" evidence="12">
    <location>
        <begin position="130"/>
        <end position="153"/>
    </location>
</feature>
<keyword evidence="5" id="KW-0808">Transferase</keyword>
<dbReference type="PROSITE" id="PS01035">
    <property type="entry name" value="PTS_EIIB_TYPE_1_CYS"/>
    <property type="match status" value="1"/>
</dbReference>
<dbReference type="GO" id="GO:0008982">
    <property type="term" value="F:protein-N(PI)-phosphohistidine-sugar phosphotransferase activity"/>
    <property type="evidence" value="ECO:0007669"/>
    <property type="project" value="InterPro"/>
</dbReference>
<dbReference type="PANTHER" id="PTHR30009:SF4">
    <property type="entry name" value="PTS SYSTEM N-ACETYLGLUCOSAMINE-SPECIFIC EIICBA COMPONENT"/>
    <property type="match status" value="1"/>
</dbReference>
<dbReference type="NCBIfam" id="TIGR00826">
    <property type="entry name" value="EIIB_glc"/>
    <property type="match status" value="1"/>
</dbReference>
<dbReference type="PROSITE" id="PS00371">
    <property type="entry name" value="PTS_EIIA_TYPE_1_HIS"/>
    <property type="match status" value="1"/>
</dbReference>
<keyword evidence="7 12" id="KW-0812">Transmembrane</keyword>
<evidence type="ECO:0000313" key="16">
    <source>
        <dbReference type="EMBL" id="TCP30200.1"/>
    </source>
</evidence>
<feature type="transmembrane region" description="Helical" evidence="12">
    <location>
        <begin position="283"/>
        <end position="303"/>
    </location>
</feature>
<evidence type="ECO:0000313" key="17">
    <source>
        <dbReference type="Proteomes" id="UP000295416"/>
    </source>
</evidence>
<dbReference type="Pfam" id="PF00358">
    <property type="entry name" value="PTS_EIIA_1"/>
    <property type="match status" value="1"/>
</dbReference>
<dbReference type="InterPro" id="IPR010974">
    <property type="entry name" value="PTS_IIBC_nag"/>
</dbReference>
<feature type="active site" description="Phosphocysteine intermediate; for EIIB activity" evidence="11">
    <location>
        <position position="405"/>
    </location>
</feature>
<evidence type="ECO:0000256" key="2">
    <source>
        <dbReference type="ARBA" id="ARBA00022448"/>
    </source>
</evidence>
<keyword evidence="3" id="KW-1003">Cell membrane</keyword>
<evidence type="ECO:0000256" key="4">
    <source>
        <dbReference type="ARBA" id="ARBA00022597"/>
    </source>
</evidence>
<keyword evidence="6" id="KW-0598">Phosphotransferase system</keyword>
<keyword evidence="8" id="KW-0418">Kinase</keyword>